<accession>A0A0P6X9Z5</accession>
<evidence type="ECO:0008006" key="4">
    <source>
        <dbReference type="Google" id="ProtNLM"/>
    </source>
</evidence>
<dbReference type="Gene3D" id="2.60.120.560">
    <property type="entry name" value="Exo-inulinase, domain 1"/>
    <property type="match status" value="1"/>
</dbReference>
<protein>
    <recommendedName>
        <fullName evidence="4">3-keto-disaccharide hydrolase domain-containing protein</fullName>
    </recommendedName>
</protein>
<keyword evidence="1" id="KW-0732">Signal</keyword>
<sequence length="272" mass="29952">MKKMLYFVAILALMAMACNLGGTPKPSATQIAPTMVVVQEQPTIAPTFTLVPTLVEPTIAPMEQPTEVPAVAPTEIPPAEPEAQWVSWVVAGDASKNFTTFYDNKIVLDLPKAETYSYVRLEGIEYDDVYAEVTAETMTGSAMNGIAVICRASEAGWYELRVTTVGQNAGSWMMYFYNYRLKEQGKNPYERLIKTIDRINSIDIVNGYRVNTIGLSCEGNEIRPYINGVEQIYNKTIVTDDNLTSGMVGFGGMSYNVGPVKMEFTDFAAGMP</sequence>
<gene>
    <name evidence="2" type="ORF">ADN00_16825</name>
</gene>
<dbReference type="AlphaFoldDB" id="A0A0P6X9Z5"/>
<dbReference type="RefSeq" id="WP_075064214.1">
    <property type="nucleotide sequence ID" value="NZ_LGCL01000041.1"/>
</dbReference>
<comment type="caution">
    <text evidence="2">The sequence shown here is derived from an EMBL/GenBank/DDBJ whole genome shotgun (WGS) entry which is preliminary data.</text>
</comment>
<evidence type="ECO:0000256" key="1">
    <source>
        <dbReference type="SAM" id="SignalP"/>
    </source>
</evidence>
<evidence type="ECO:0000313" key="2">
    <source>
        <dbReference type="EMBL" id="KPL71369.1"/>
    </source>
</evidence>
<dbReference type="EMBL" id="LGCL01000041">
    <property type="protein sequence ID" value="KPL71369.1"/>
    <property type="molecule type" value="Genomic_DNA"/>
</dbReference>
<dbReference type="PROSITE" id="PS51257">
    <property type="entry name" value="PROKAR_LIPOPROTEIN"/>
    <property type="match status" value="1"/>
</dbReference>
<dbReference type="STRING" id="1134406.ADN00_16825"/>
<dbReference type="Proteomes" id="UP000050417">
    <property type="component" value="Unassembled WGS sequence"/>
</dbReference>
<reference evidence="2 3" key="1">
    <citation type="submission" date="2015-07" db="EMBL/GenBank/DDBJ databases">
        <title>Genome sequence of Ornatilinea apprima DSM 23815.</title>
        <authorList>
            <person name="Hemp J."/>
            <person name="Ward L.M."/>
            <person name="Pace L.A."/>
            <person name="Fischer W.W."/>
        </authorList>
    </citation>
    <scope>NUCLEOTIDE SEQUENCE [LARGE SCALE GENOMIC DNA]</scope>
    <source>
        <strain evidence="2 3">P3M-1</strain>
    </source>
</reference>
<feature type="signal peptide" evidence="1">
    <location>
        <begin position="1"/>
        <end position="17"/>
    </location>
</feature>
<dbReference type="OrthoDB" id="163281at2"/>
<organism evidence="2 3">
    <name type="scientific">Ornatilinea apprima</name>
    <dbReference type="NCBI Taxonomy" id="1134406"/>
    <lineage>
        <taxon>Bacteria</taxon>
        <taxon>Bacillati</taxon>
        <taxon>Chloroflexota</taxon>
        <taxon>Anaerolineae</taxon>
        <taxon>Anaerolineales</taxon>
        <taxon>Anaerolineaceae</taxon>
        <taxon>Ornatilinea</taxon>
    </lineage>
</organism>
<name>A0A0P6X9Z5_9CHLR</name>
<feature type="chain" id="PRO_5006132952" description="3-keto-disaccharide hydrolase domain-containing protein" evidence="1">
    <location>
        <begin position="18"/>
        <end position="272"/>
    </location>
</feature>
<keyword evidence="3" id="KW-1185">Reference proteome</keyword>
<proteinExistence type="predicted"/>
<evidence type="ECO:0000313" key="3">
    <source>
        <dbReference type="Proteomes" id="UP000050417"/>
    </source>
</evidence>